<accession>A0A1H3I9K8</accession>
<organism evidence="1 2">
    <name type="scientific">Lentibacter algarum</name>
    <dbReference type="NCBI Taxonomy" id="576131"/>
    <lineage>
        <taxon>Bacteria</taxon>
        <taxon>Pseudomonadati</taxon>
        <taxon>Pseudomonadota</taxon>
        <taxon>Alphaproteobacteria</taxon>
        <taxon>Rhodobacterales</taxon>
        <taxon>Roseobacteraceae</taxon>
        <taxon>Lentibacter</taxon>
    </lineage>
</organism>
<dbReference type="GeneID" id="78123694"/>
<reference evidence="1 2" key="1">
    <citation type="submission" date="2016-10" db="EMBL/GenBank/DDBJ databases">
        <authorList>
            <person name="de Groot N.N."/>
        </authorList>
    </citation>
    <scope>NUCLEOTIDE SEQUENCE [LARGE SCALE GENOMIC DNA]</scope>
    <source>
        <strain evidence="1 2">DSM 24677</strain>
    </source>
</reference>
<keyword evidence="2" id="KW-1185">Reference proteome</keyword>
<dbReference type="PROSITE" id="PS51257">
    <property type="entry name" value="PROKAR_LIPOPROTEIN"/>
    <property type="match status" value="1"/>
</dbReference>
<dbReference type="STRING" id="576131.SAMN05444486_101908"/>
<dbReference type="AlphaFoldDB" id="A0A1H3I9K8"/>
<protein>
    <submittedName>
        <fullName evidence="1">Uncharacterized protein</fullName>
    </submittedName>
</protein>
<gene>
    <name evidence="1" type="ORF">SAMN05444486_101908</name>
</gene>
<dbReference type="OrthoDB" id="7739218at2"/>
<sequence>MNRFVSGLAVLCLLGACSGDGTNPFQEPVVEDDNPSTTNSKFLFNLEDKLTMNDVRYDADDNVILINNLPFDGPSQRYLSDRTQGGVELYKSIQTATTGQIQHFAVFMQNDDMQVAAAAGVDWIDYGYAGANVKRNTYRLPGGVGEYVYLGSYGGVRNRGDRSGTHIVTGDVRLLLDIFDFDENGDGEGDGILEGAIAGTIRNRIRTDAETGAVITRNLPTVSLTVVQYDPETLSFEGGIAVTNGSNGVWEGFIGGADGGSIGAYINLEGTAEIQTVRYESITWTDAASGTSGEVLGYGSTSANDFDTIFALVDAGVEVPLLLADTSGIPATATRTVTIEEILFESDADARETGVLLTDQVPTP</sequence>
<dbReference type="Proteomes" id="UP000199026">
    <property type="component" value="Unassembled WGS sequence"/>
</dbReference>
<dbReference type="EMBL" id="FNPR01000001">
    <property type="protein sequence ID" value="SDY23594.1"/>
    <property type="molecule type" value="Genomic_DNA"/>
</dbReference>
<name>A0A1H3I9K8_9RHOB</name>
<proteinExistence type="predicted"/>
<evidence type="ECO:0000313" key="2">
    <source>
        <dbReference type="Proteomes" id="UP000199026"/>
    </source>
</evidence>
<evidence type="ECO:0000313" key="1">
    <source>
        <dbReference type="EMBL" id="SDY23594.1"/>
    </source>
</evidence>
<dbReference type="RefSeq" id="WP_089888180.1">
    <property type="nucleotide sequence ID" value="NZ_CALJFH010000011.1"/>
</dbReference>